<comment type="caution">
    <text evidence="2">The sequence shown here is derived from an EMBL/GenBank/DDBJ whole genome shotgun (WGS) entry which is preliminary data.</text>
</comment>
<dbReference type="InterPro" id="IPR018774">
    <property type="entry name" value="Phage_Mu_GpT"/>
</dbReference>
<reference evidence="2 3" key="1">
    <citation type="submission" date="2023-07" db="EMBL/GenBank/DDBJ databases">
        <title>Pathogens genome sequencing project 196.</title>
        <authorList>
            <person name="Cao X."/>
        </authorList>
    </citation>
    <scope>NUCLEOTIDE SEQUENCE [LARGE SCALE GENOMIC DNA]</scope>
    <source>
        <strain evidence="2 3">SM41</strain>
    </source>
</reference>
<dbReference type="RefSeq" id="WP_094859753.1">
    <property type="nucleotide sequence ID" value="NZ_CP047682.1"/>
</dbReference>
<dbReference type="EMBL" id="JAVIPQ010000156">
    <property type="protein sequence ID" value="MDQ9556029.1"/>
    <property type="molecule type" value="Genomic_DNA"/>
</dbReference>
<gene>
    <name evidence="2" type="ORF">RF091_10950</name>
</gene>
<organism evidence="2 3">
    <name type="scientific">Serratia marcescens</name>
    <dbReference type="NCBI Taxonomy" id="615"/>
    <lineage>
        <taxon>Bacteria</taxon>
        <taxon>Pseudomonadati</taxon>
        <taxon>Pseudomonadota</taxon>
        <taxon>Gammaproteobacteria</taxon>
        <taxon>Enterobacterales</taxon>
        <taxon>Yersiniaceae</taxon>
        <taxon>Serratia</taxon>
    </lineage>
</organism>
<dbReference type="Proteomes" id="UP001234811">
    <property type="component" value="Unassembled WGS sequence"/>
</dbReference>
<proteinExistence type="predicted"/>
<dbReference type="Pfam" id="PF10124">
    <property type="entry name" value="Mu-like_gpT"/>
    <property type="match status" value="1"/>
</dbReference>
<sequence length="304" mass="33217">MATPSAEVLHALTTSLSAAFTAGLAGVTPQYLRIATEVPSSSASNTYGWLSDLPGIKEWVAERQLAVLSQQGYTISNKTWESSIRVKRENIEDDQIGQYSVIAQAFGRQVSEFPDTLSFPLLVAGFNTECFDGQYFFDTDHPMAGGTYSNIVGDIATDTGEPWFLIDESQVLKPILYQNRRPFKFVSLDDFGNEHTFLNNEFLYGVDGRCNVGFGFWQTAVGSRAPLTVANYEKAVEILEGMQRTDGSPLGIKPTTLVVGRKNRAPAKRVIDAQLVDGGDSNIYYKDVEIVNSPFITTPAAAGG</sequence>
<accession>A0ABD5BHB8</accession>
<feature type="domain" description="Bacteriophage Mu GpT" evidence="1">
    <location>
        <begin position="9"/>
        <end position="296"/>
    </location>
</feature>
<name>A0ABD5BHB8_SERMA</name>
<evidence type="ECO:0000313" key="2">
    <source>
        <dbReference type="EMBL" id="MDQ9556029.1"/>
    </source>
</evidence>
<evidence type="ECO:0000313" key="3">
    <source>
        <dbReference type="Proteomes" id="UP001234811"/>
    </source>
</evidence>
<dbReference type="AlphaFoldDB" id="A0ABD5BHB8"/>
<protein>
    <submittedName>
        <fullName evidence="2">Mu-like prophage major head subunit gpT family protein</fullName>
    </submittedName>
</protein>
<evidence type="ECO:0000259" key="1">
    <source>
        <dbReference type="Pfam" id="PF10124"/>
    </source>
</evidence>